<dbReference type="EMBL" id="PGOL01002454">
    <property type="protein sequence ID" value="PKI47821.1"/>
    <property type="molecule type" value="Genomic_DNA"/>
</dbReference>
<keyword evidence="2" id="KW-1185">Reference proteome</keyword>
<sequence>MSYTRWRHVHVDEQETGHLDRYFDRPKQLESVKLEMAFTGEEQSQVVATGRPMAARHSGLNWVFSSGFGWPLEASCCGLLIGSCADGCWVVIGCLNGPGGCEPLLSNLWLLVYVRR</sequence>
<reference evidence="1 2" key="1">
    <citation type="submission" date="2017-11" db="EMBL/GenBank/DDBJ databases">
        <title>De-novo sequencing of pomegranate (Punica granatum L.) genome.</title>
        <authorList>
            <person name="Akparov Z."/>
            <person name="Amiraslanov A."/>
            <person name="Hajiyeva S."/>
            <person name="Abbasov M."/>
            <person name="Kaur K."/>
            <person name="Hamwieh A."/>
            <person name="Solovyev V."/>
            <person name="Salamov A."/>
            <person name="Braich B."/>
            <person name="Kosarev P."/>
            <person name="Mahmoud A."/>
            <person name="Hajiyev E."/>
            <person name="Babayeva S."/>
            <person name="Izzatullayeva V."/>
            <person name="Mammadov A."/>
            <person name="Mammadov A."/>
            <person name="Sharifova S."/>
            <person name="Ojaghi J."/>
            <person name="Eynullazada K."/>
            <person name="Bayramov B."/>
            <person name="Abdulazimova A."/>
            <person name="Shahmuradov I."/>
        </authorList>
    </citation>
    <scope>NUCLEOTIDE SEQUENCE [LARGE SCALE GENOMIC DNA]</scope>
    <source>
        <strain evidence="2">cv. AG2017</strain>
        <tissue evidence="1">Leaf</tissue>
    </source>
</reference>
<evidence type="ECO:0000313" key="2">
    <source>
        <dbReference type="Proteomes" id="UP000233551"/>
    </source>
</evidence>
<comment type="caution">
    <text evidence="1">The sequence shown here is derived from an EMBL/GenBank/DDBJ whole genome shotgun (WGS) entry which is preliminary data.</text>
</comment>
<protein>
    <submittedName>
        <fullName evidence="1">Uncharacterized protein</fullName>
    </submittedName>
</protein>
<dbReference type="Proteomes" id="UP000233551">
    <property type="component" value="Unassembled WGS sequence"/>
</dbReference>
<organism evidence="1 2">
    <name type="scientific">Punica granatum</name>
    <name type="common">Pomegranate</name>
    <dbReference type="NCBI Taxonomy" id="22663"/>
    <lineage>
        <taxon>Eukaryota</taxon>
        <taxon>Viridiplantae</taxon>
        <taxon>Streptophyta</taxon>
        <taxon>Embryophyta</taxon>
        <taxon>Tracheophyta</taxon>
        <taxon>Spermatophyta</taxon>
        <taxon>Magnoliopsida</taxon>
        <taxon>eudicotyledons</taxon>
        <taxon>Gunneridae</taxon>
        <taxon>Pentapetalae</taxon>
        <taxon>rosids</taxon>
        <taxon>malvids</taxon>
        <taxon>Myrtales</taxon>
        <taxon>Lythraceae</taxon>
        <taxon>Punica</taxon>
    </lineage>
</organism>
<dbReference type="AlphaFoldDB" id="A0A2I0IUZ3"/>
<accession>A0A2I0IUZ3</accession>
<evidence type="ECO:0000313" key="1">
    <source>
        <dbReference type="EMBL" id="PKI47821.1"/>
    </source>
</evidence>
<name>A0A2I0IUZ3_PUNGR</name>
<gene>
    <name evidence="1" type="ORF">CRG98_031782</name>
</gene>
<proteinExistence type="predicted"/>